<comment type="caution">
    <text evidence="2">The sequence shown here is derived from an EMBL/GenBank/DDBJ whole genome shotgun (WGS) entry which is preliminary data.</text>
</comment>
<organism evidence="2 3">
    <name type="scientific">Vicingus serpentipes</name>
    <dbReference type="NCBI Taxonomy" id="1926625"/>
    <lineage>
        <taxon>Bacteria</taxon>
        <taxon>Pseudomonadati</taxon>
        <taxon>Bacteroidota</taxon>
        <taxon>Flavobacteriia</taxon>
        <taxon>Flavobacteriales</taxon>
        <taxon>Vicingaceae</taxon>
        <taxon>Vicingus</taxon>
    </lineage>
</organism>
<gene>
    <name evidence="2" type="ORF">FRY74_08465</name>
</gene>
<reference evidence="2 3" key="1">
    <citation type="submission" date="2019-08" db="EMBL/GenBank/DDBJ databases">
        <title>Genome of Vicingus serpentipes NCIMB 15042.</title>
        <authorList>
            <person name="Bowman J.P."/>
        </authorList>
    </citation>
    <scope>NUCLEOTIDE SEQUENCE [LARGE SCALE GENOMIC DNA]</scope>
    <source>
        <strain evidence="2 3">NCIMB 15042</strain>
    </source>
</reference>
<keyword evidence="1" id="KW-0732">Signal</keyword>
<dbReference type="InterPro" id="IPR011467">
    <property type="entry name" value="DUF1573"/>
</dbReference>
<dbReference type="EMBL" id="VOOS01000003">
    <property type="protein sequence ID" value="TXB65446.1"/>
    <property type="molecule type" value="Genomic_DNA"/>
</dbReference>
<dbReference type="PANTHER" id="PTHR37833:SF1">
    <property type="entry name" value="SIGNAL PEPTIDE PROTEIN"/>
    <property type="match status" value="1"/>
</dbReference>
<keyword evidence="3" id="KW-1185">Reference proteome</keyword>
<feature type="chain" id="PRO_5023050300" evidence="1">
    <location>
        <begin position="24"/>
        <end position="144"/>
    </location>
</feature>
<sequence>MLCNFIKFSLSLLLLLVAGFSFSQTSDNIIFEKPTQKFMKVDEGHQITLTYNFTYNGKIPLQLISPKVDCDCTSVEIPKENITPNKPYKIIVHFDTKDKIGFQERPIHLTFLSKENNNLKINKTIIFKGTVKASKETKAKYNSN</sequence>
<dbReference type="InterPro" id="IPR013783">
    <property type="entry name" value="Ig-like_fold"/>
</dbReference>
<evidence type="ECO:0000313" key="2">
    <source>
        <dbReference type="EMBL" id="TXB65446.1"/>
    </source>
</evidence>
<accession>A0A5C6RSM3</accession>
<dbReference type="Proteomes" id="UP000321721">
    <property type="component" value="Unassembled WGS sequence"/>
</dbReference>
<dbReference type="RefSeq" id="WP_147100481.1">
    <property type="nucleotide sequence ID" value="NZ_VOOS01000003.1"/>
</dbReference>
<protein>
    <submittedName>
        <fullName evidence="2">DUF1573 domain-containing protein</fullName>
    </submittedName>
</protein>
<proteinExistence type="predicted"/>
<dbReference type="PANTHER" id="PTHR37833">
    <property type="entry name" value="LIPOPROTEIN-RELATED"/>
    <property type="match status" value="1"/>
</dbReference>
<name>A0A5C6RSM3_9FLAO</name>
<dbReference type="AlphaFoldDB" id="A0A5C6RSM3"/>
<feature type="signal peptide" evidence="1">
    <location>
        <begin position="1"/>
        <end position="23"/>
    </location>
</feature>
<evidence type="ECO:0000256" key="1">
    <source>
        <dbReference type="SAM" id="SignalP"/>
    </source>
</evidence>
<evidence type="ECO:0000313" key="3">
    <source>
        <dbReference type="Proteomes" id="UP000321721"/>
    </source>
</evidence>
<dbReference type="Pfam" id="PF07610">
    <property type="entry name" value="DUF1573"/>
    <property type="match status" value="1"/>
</dbReference>
<dbReference type="Gene3D" id="2.60.40.10">
    <property type="entry name" value="Immunoglobulins"/>
    <property type="match status" value="1"/>
</dbReference>